<feature type="transmembrane region" description="Helical" evidence="1">
    <location>
        <begin position="273"/>
        <end position="294"/>
    </location>
</feature>
<dbReference type="EMBL" id="DWXN01000003">
    <property type="protein sequence ID" value="HJB74429.1"/>
    <property type="molecule type" value="Genomic_DNA"/>
</dbReference>
<dbReference type="GO" id="GO:0006814">
    <property type="term" value="P:sodium ion transport"/>
    <property type="evidence" value="ECO:0007669"/>
    <property type="project" value="InterPro"/>
</dbReference>
<dbReference type="AlphaFoldDB" id="A0A9D2S8Y3"/>
<evidence type="ECO:0000256" key="1">
    <source>
        <dbReference type="SAM" id="Phobius"/>
    </source>
</evidence>
<feature type="transmembrane region" description="Helical" evidence="1">
    <location>
        <begin position="112"/>
        <end position="134"/>
    </location>
</feature>
<feature type="transmembrane region" description="Helical" evidence="1">
    <location>
        <begin position="418"/>
        <end position="438"/>
    </location>
</feature>
<accession>A0A9D2S8Y3</accession>
<dbReference type="Proteomes" id="UP000823877">
    <property type="component" value="Unassembled WGS sequence"/>
</dbReference>
<dbReference type="InterPro" id="IPR039672">
    <property type="entry name" value="MFS_2"/>
</dbReference>
<evidence type="ECO:0000313" key="3">
    <source>
        <dbReference type="Proteomes" id="UP000823877"/>
    </source>
</evidence>
<feature type="transmembrane region" description="Helical" evidence="1">
    <location>
        <begin position="186"/>
        <end position="204"/>
    </location>
</feature>
<keyword evidence="1" id="KW-1133">Transmembrane helix</keyword>
<evidence type="ECO:0000313" key="2">
    <source>
        <dbReference type="EMBL" id="HJB74429.1"/>
    </source>
</evidence>
<feature type="transmembrane region" description="Helical" evidence="1">
    <location>
        <begin position="84"/>
        <end position="106"/>
    </location>
</feature>
<protein>
    <submittedName>
        <fullName evidence="2">Glycoside-pentoside-hexuronide (GPH):cation symporter</fullName>
    </submittedName>
</protein>
<dbReference type="InterPro" id="IPR001927">
    <property type="entry name" value="Na/Gal_symport"/>
</dbReference>
<comment type="caution">
    <text evidence="2">The sequence shown here is derived from an EMBL/GenBank/DDBJ whole genome shotgun (WGS) entry which is preliminary data.</text>
</comment>
<reference evidence="2" key="2">
    <citation type="submission" date="2021-04" db="EMBL/GenBank/DDBJ databases">
        <authorList>
            <person name="Gilroy R."/>
        </authorList>
    </citation>
    <scope>NUCLEOTIDE SEQUENCE</scope>
    <source>
        <strain evidence="2">CHK188-16595</strain>
    </source>
</reference>
<feature type="transmembrane region" description="Helical" evidence="1">
    <location>
        <begin position="328"/>
        <end position="353"/>
    </location>
</feature>
<feature type="transmembrane region" description="Helical" evidence="1">
    <location>
        <begin position="301"/>
        <end position="322"/>
    </location>
</feature>
<keyword evidence="1" id="KW-0812">Transmembrane</keyword>
<dbReference type="Gene3D" id="1.20.1250.20">
    <property type="entry name" value="MFS general substrate transporter like domains"/>
    <property type="match status" value="2"/>
</dbReference>
<organism evidence="2 3">
    <name type="scientific">Candidatus Eubacterium faecale</name>
    <dbReference type="NCBI Taxonomy" id="2838568"/>
    <lineage>
        <taxon>Bacteria</taxon>
        <taxon>Bacillati</taxon>
        <taxon>Bacillota</taxon>
        <taxon>Clostridia</taxon>
        <taxon>Eubacteriales</taxon>
        <taxon>Eubacteriaceae</taxon>
        <taxon>Eubacterium</taxon>
    </lineage>
</organism>
<dbReference type="InterPro" id="IPR036259">
    <property type="entry name" value="MFS_trans_sf"/>
</dbReference>
<dbReference type="GO" id="GO:0008643">
    <property type="term" value="P:carbohydrate transport"/>
    <property type="evidence" value="ECO:0007669"/>
    <property type="project" value="InterPro"/>
</dbReference>
<dbReference type="NCBIfam" id="TIGR00792">
    <property type="entry name" value="gph"/>
    <property type="match status" value="1"/>
</dbReference>
<sequence>MQTAEKLRPFGARDKIGYAMGDLGCNLSFQLISSYMFLFYTQCIGLTTTNWAWIIVVSKIWDAVNDIIIGGMVDRHRLSKKSKFMPWIAIGSVGLLAFSILLFLPVQQLSQAGKAIWCLLIYGLYTTAYTMVNVPYGSLHSVITEDPKQRTSLSTFRSIGAGVAAVLVMLLPQVVYVDNVLSESRMFLVAVVFSVVAFFVFILLRKMVTERVVREERVEKVSYLSTIKSFFTNRALLAITIATFAVVAFHNSSASVNNLVFQFYFHDAEKASFAMIASYVPLLALMPFASTIVGKVGKKRFIVLGGLGSMLAGILMLFLPITPDTKGMVLYIAGLMLVNIGSCVFQIIVWAIVADCIEMSYRKKGVREEGSLYAIYSFFRNLAQGVGSAVVALSLSAAGYVESAPVQTDEASAKFKTLYILLLVAGLAVMTVSMKFIYNIDLKQEQAFAPANGDVAETMQGE</sequence>
<dbReference type="PANTHER" id="PTHR11328:SF24">
    <property type="entry name" value="MAJOR FACILITATOR SUPERFAMILY (MFS) PROFILE DOMAIN-CONTAINING PROTEIN"/>
    <property type="match status" value="1"/>
</dbReference>
<dbReference type="PANTHER" id="PTHR11328">
    <property type="entry name" value="MAJOR FACILITATOR SUPERFAMILY DOMAIN-CONTAINING PROTEIN"/>
    <property type="match status" value="1"/>
</dbReference>
<feature type="transmembrane region" description="Helical" evidence="1">
    <location>
        <begin position="235"/>
        <end position="253"/>
    </location>
</feature>
<dbReference type="GO" id="GO:0005886">
    <property type="term" value="C:plasma membrane"/>
    <property type="evidence" value="ECO:0007669"/>
    <property type="project" value="TreeGrafter"/>
</dbReference>
<reference evidence="2" key="1">
    <citation type="journal article" date="2021" name="PeerJ">
        <title>Extensive microbial diversity within the chicken gut microbiome revealed by metagenomics and culture.</title>
        <authorList>
            <person name="Gilroy R."/>
            <person name="Ravi A."/>
            <person name="Getino M."/>
            <person name="Pursley I."/>
            <person name="Horton D.L."/>
            <person name="Alikhan N.F."/>
            <person name="Baker D."/>
            <person name="Gharbi K."/>
            <person name="Hall N."/>
            <person name="Watson M."/>
            <person name="Adriaenssens E.M."/>
            <person name="Foster-Nyarko E."/>
            <person name="Jarju S."/>
            <person name="Secka A."/>
            <person name="Antonio M."/>
            <person name="Oren A."/>
            <person name="Chaudhuri R.R."/>
            <person name="La Ragione R."/>
            <person name="Hildebrand F."/>
            <person name="Pallen M.J."/>
        </authorList>
    </citation>
    <scope>NUCLEOTIDE SEQUENCE</scope>
    <source>
        <strain evidence="2">CHK188-16595</strain>
    </source>
</reference>
<dbReference type="SUPFAM" id="SSF103473">
    <property type="entry name" value="MFS general substrate transporter"/>
    <property type="match status" value="1"/>
</dbReference>
<proteinExistence type="predicted"/>
<dbReference type="Pfam" id="PF13347">
    <property type="entry name" value="MFS_2"/>
    <property type="match status" value="1"/>
</dbReference>
<keyword evidence="1" id="KW-0472">Membrane</keyword>
<dbReference type="GO" id="GO:0015293">
    <property type="term" value="F:symporter activity"/>
    <property type="evidence" value="ECO:0007669"/>
    <property type="project" value="InterPro"/>
</dbReference>
<name>A0A9D2S8Y3_9FIRM</name>
<gene>
    <name evidence="2" type="ORF">IAA37_01990</name>
</gene>
<feature type="transmembrane region" description="Helical" evidence="1">
    <location>
        <begin position="155"/>
        <end position="174"/>
    </location>
</feature>